<keyword evidence="3" id="KW-0597">Phosphoprotein</keyword>
<dbReference type="Gene3D" id="3.40.190.10">
    <property type="entry name" value="Periplasmic binding protein-like II"/>
    <property type="match status" value="1"/>
</dbReference>
<evidence type="ECO:0000256" key="9">
    <source>
        <dbReference type="SAM" id="Phobius"/>
    </source>
</evidence>
<evidence type="ECO:0000256" key="2">
    <source>
        <dbReference type="ARBA" id="ARBA00012438"/>
    </source>
</evidence>
<name>A0AAV5MZX3_9GAMM</name>
<evidence type="ECO:0000256" key="1">
    <source>
        <dbReference type="ARBA" id="ARBA00000085"/>
    </source>
</evidence>
<dbReference type="GO" id="GO:0000155">
    <property type="term" value="F:phosphorelay sensor kinase activity"/>
    <property type="evidence" value="ECO:0007669"/>
    <property type="project" value="InterPro"/>
</dbReference>
<dbReference type="InterPro" id="IPR005467">
    <property type="entry name" value="His_kinase_dom"/>
</dbReference>
<dbReference type="InterPro" id="IPR004358">
    <property type="entry name" value="Sig_transdc_His_kin-like_C"/>
</dbReference>
<gene>
    <name evidence="12" type="ORF">SOASR030_05660</name>
</gene>
<evidence type="ECO:0000259" key="11">
    <source>
        <dbReference type="PROSITE" id="PS50109"/>
    </source>
</evidence>
<dbReference type="Gene3D" id="3.30.565.10">
    <property type="entry name" value="Histidine kinase-like ATPase, C-terminal domain"/>
    <property type="match status" value="1"/>
</dbReference>
<dbReference type="EC" id="2.7.13.3" evidence="2"/>
<dbReference type="SUPFAM" id="SSF53850">
    <property type="entry name" value="Periplasmic binding protein-like II"/>
    <property type="match status" value="1"/>
</dbReference>
<dbReference type="InterPro" id="IPR036097">
    <property type="entry name" value="HisK_dim/P_sf"/>
</dbReference>
<dbReference type="PRINTS" id="PR00344">
    <property type="entry name" value="BCTRLSENSOR"/>
</dbReference>
<dbReference type="Pfam" id="PF12974">
    <property type="entry name" value="Phosphonate-bd"/>
    <property type="match status" value="1"/>
</dbReference>
<dbReference type="Pfam" id="PF02518">
    <property type="entry name" value="HATPase_c"/>
    <property type="match status" value="1"/>
</dbReference>
<keyword evidence="8" id="KW-0902">Two-component regulatory system</keyword>
<sequence>MFKQIQKRMIWLALALGIAVSSSAMAQPHPEAADETIDIGVLATRGDLAAVERWRPMMAWLSQRVGNVRFELHPYTLEQMADAVKLQSVDFIITNPGQSVQLGRQYPFSWLATLRSRQQGGTTHAIGSAFVVRQNSPYRHLSDMKGQKIAAVSEMAFGGYLTLKREMQQAGNDPARFFSSIEFDGFPLDAIVYRLRDGKIEGAILPVCQLENMIREGRVEVNGFRVLDNQAPLGFACQTSTRLYPNWSFAKTGKVSDAMAKRVTAALLALPENHPASVAADSLGWTTPVSQLTIDRLYQDLDMHPLQNPWWKEALVWLKANQQWGWLAILLIVVLNVYHFLLEYRFNKNQRRLQQTQNELNEKIAMLEHAQRVAVVGELGGSIAHELSQPLAAIQNYSQGGLMRIGKGKPAAELLPVLEQIQHQVSRASDVVLRLRGLINKRASMKAPSDMAAIINDTLLLLRYELDKHRISVTFHRDGEERQVFIDPVGFQQLILNLIKNGIDACRQYGQSSAFITVYLHFSSREATVKIVDSGSGMTAEPELLQSAFYSTKDEGLGLGLAICRDVVKSHHGRMTMTNVLPHGCAVEIVFPLTDGPD</sequence>
<evidence type="ECO:0000256" key="8">
    <source>
        <dbReference type="ARBA" id="ARBA00023012"/>
    </source>
</evidence>
<evidence type="ECO:0000313" key="12">
    <source>
        <dbReference type="EMBL" id="GKX54454.1"/>
    </source>
</evidence>
<feature type="signal peptide" evidence="10">
    <location>
        <begin position="1"/>
        <end position="26"/>
    </location>
</feature>
<keyword evidence="13" id="KW-1185">Reference proteome</keyword>
<dbReference type="InterPro" id="IPR036890">
    <property type="entry name" value="HATPase_C_sf"/>
</dbReference>
<feature type="transmembrane region" description="Helical" evidence="9">
    <location>
        <begin position="324"/>
        <end position="342"/>
    </location>
</feature>
<dbReference type="Gene3D" id="1.10.287.130">
    <property type="match status" value="1"/>
</dbReference>
<keyword evidence="6 12" id="KW-0418">Kinase</keyword>
<dbReference type="InterPro" id="IPR003594">
    <property type="entry name" value="HATPase_dom"/>
</dbReference>
<feature type="domain" description="Histidine kinase" evidence="11">
    <location>
        <begin position="382"/>
        <end position="595"/>
    </location>
</feature>
<accession>A0AAV5MZX3</accession>
<keyword evidence="7" id="KW-0067">ATP-binding</keyword>
<proteinExistence type="predicted"/>
<evidence type="ECO:0000256" key="4">
    <source>
        <dbReference type="ARBA" id="ARBA00022679"/>
    </source>
</evidence>
<dbReference type="Proteomes" id="UP001058124">
    <property type="component" value="Unassembled WGS sequence"/>
</dbReference>
<dbReference type="PANTHER" id="PTHR43065">
    <property type="entry name" value="SENSOR HISTIDINE KINASE"/>
    <property type="match status" value="1"/>
</dbReference>
<dbReference type="PROSITE" id="PS50109">
    <property type="entry name" value="HIS_KIN"/>
    <property type="match status" value="1"/>
</dbReference>
<reference evidence="12" key="1">
    <citation type="submission" date="2022-06" db="EMBL/GenBank/DDBJ databases">
        <title>Draft genome sequences of Leminorella grimontii str. JCM5902.</title>
        <authorList>
            <person name="Wakabayashi Y."/>
            <person name="Kojima K."/>
        </authorList>
    </citation>
    <scope>NUCLEOTIDE SEQUENCE</scope>
    <source>
        <strain evidence="12">JCM 5902</strain>
    </source>
</reference>
<keyword evidence="9" id="KW-0472">Membrane</keyword>
<evidence type="ECO:0000313" key="13">
    <source>
        <dbReference type="Proteomes" id="UP001058124"/>
    </source>
</evidence>
<dbReference type="SUPFAM" id="SSF55874">
    <property type="entry name" value="ATPase domain of HSP90 chaperone/DNA topoisomerase II/histidine kinase"/>
    <property type="match status" value="1"/>
</dbReference>
<protein>
    <recommendedName>
        <fullName evidence="2">histidine kinase</fullName>
        <ecNumber evidence="2">2.7.13.3</ecNumber>
    </recommendedName>
</protein>
<keyword evidence="10" id="KW-0732">Signal</keyword>
<keyword evidence="9" id="KW-1133">Transmembrane helix</keyword>
<evidence type="ECO:0000256" key="5">
    <source>
        <dbReference type="ARBA" id="ARBA00022741"/>
    </source>
</evidence>
<evidence type="ECO:0000256" key="6">
    <source>
        <dbReference type="ARBA" id="ARBA00022777"/>
    </source>
</evidence>
<comment type="catalytic activity">
    <reaction evidence="1">
        <text>ATP + protein L-histidine = ADP + protein N-phospho-L-histidine.</text>
        <dbReference type="EC" id="2.7.13.3"/>
    </reaction>
</comment>
<dbReference type="EMBL" id="BRLH01000001">
    <property type="protein sequence ID" value="GKX54454.1"/>
    <property type="molecule type" value="Genomic_DNA"/>
</dbReference>
<dbReference type="SMART" id="SM00387">
    <property type="entry name" value="HATPase_c"/>
    <property type="match status" value="1"/>
</dbReference>
<dbReference type="AlphaFoldDB" id="A0AAV5MZX3"/>
<feature type="chain" id="PRO_5043551547" description="histidine kinase" evidence="10">
    <location>
        <begin position="27"/>
        <end position="598"/>
    </location>
</feature>
<keyword evidence="5" id="KW-0547">Nucleotide-binding</keyword>
<dbReference type="SUPFAM" id="SSF47384">
    <property type="entry name" value="Homodimeric domain of signal transducing histidine kinase"/>
    <property type="match status" value="1"/>
</dbReference>
<dbReference type="InterPro" id="IPR003661">
    <property type="entry name" value="HisK_dim/P_dom"/>
</dbReference>
<organism evidence="12 13">
    <name type="scientific">Leminorella grimontii</name>
    <dbReference type="NCBI Taxonomy" id="82981"/>
    <lineage>
        <taxon>Bacteria</taxon>
        <taxon>Pseudomonadati</taxon>
        <taxon>Pseudomonadota</taxon>
        <taxon>Gammaproteobacteria</taxon>
        <taxon>Enterobacterales</taxon>
        <taxon>Budviciaceae</taxon>
        <taxon>Leminorella</taxon>
    </lineage>
</organism>
<keyword evidence="9" id="KW-0812">Transmembrane</keyword>
<dbReference type="GO" id="GO:0005524">
    <property type="term" value="F:ATP binding"/>
    <property type="evidence" value="ECO:0007669"/>
    <property type="project" value="UniProtKB-KW"/>
</dbReference>
<keyword evidence="4" id="KW-0808">Transferase</keyword>
<dbReference type="PANTHER" id="PTHR43065:SF10">
    <property type="entry name" value="PEROXIDE STRESS-ACTIVATED HISTIDINE KINASE MAK3"/>
    <property type="match status" value="1"/>
</dbReference>
<dbReference type="CDD" id="cd00082">
    <property type="entry name" value="HisKA"/>
    <property type="match status" value="1"/>
</dbReference>
<evidence type="ECO:0000256" key="7">
    <source>
        <dbReference type="ARBA" id="ARBA00022840"/>
    </source>
</evidence>
<dbReference type="RefSeq" id="WP_027273015.1">
    <property type="nucleotide sequence ID" value="NZ_BRLH01000001.1"/>
</dbReference>
<evidence type="ECO:0000256" key="10">
    <source>
        <dbReference type="SAM" id="SignalP"/>
    </source>
</evidence>
<comment type="caution">
    <text evidence="12">The sequence shown here is derived from an EMBL/GenBank/DDBJ whole genome shotgun (WGS) entry which is preliminary data.</text>
</comment>
<evidence type="ECO:0000256" key="3">
    <source>
        <dbReference type="ARBA" id="ARBA00022553"/>
    </source>
</evidence>